<name>A0ACC1PAV2_9PEZI</name>
<dbReference type="EMBL" id="JAPDGR010000594">
    <property type="protein sequence ID" value="KAJ2988890.1"/>
    <property type="molecule type" value="Genomic_DNA"/>
</dbReference>
<proteinExistence type="predicted"/>
<sequence>MCVGRCTQPPGFTSLPDFNKTSKGDVSDFFSIAIERGRLDMIELIADCCGGVNANGEDNKTPLYEAASTGHLAIVEYLLDKGADVNATTNSGDTPIYGACMGEYPEVVHMLLARGADITLATYEGNWSPLEAVFDVPNVLKEIVTHATPRPDYTRLVEHRGSKVTALFLAAYYEEVECVRLLLEHGDSDLEFVITGSGDWKFVTGFTPLAAAVWSNCTEVVRLLLEKGANVNHRCTGIDKTILQLTNSDNIMAAILEYNPNLDATNSNGETTINLIARQHESQNDRLPRLRRLVNAGANMELAEKRGDTPLHSAARAGNVAVIPYLISKGAQVNKATKLGTPIHRAAARSELEAI</sequence>
<dbReference type="Proteomes" id="UP001143856">
    <property type="component" value="Unassembled WGS sequence"/>
</dbReference>
<reference evidence="1" key="1">
    <citation type="submission" date="2022-10" db="EMBL/GenBank/DDBJ databases">
        <title>Genome Sequence of Xylaria curta.</title>
        <authorList>
            <person name="Buettner E."/>
        </authorList>
    </citation>
    <scope>NUCLEOTIDE SEQUENCE</scope>
    <source>
        <strain evidence="1">Babe10</strain>
    </source>
</reference>
<gene>
    <name evidence="1" type="ORF">NUW58_g3748</name>
</gene>
<comment type="caution">
    <text evidence="1">The sequence shown here is derived from an EMBL/GenBank/DDBJ whole genome shotgun (WGS) entry which is preliminary data.</text>
</comment>
<evidence type="ECO:0000313" key="2">
    <source>
        <dbReference type="Proteomes" id="UP001143856"/>
    </source>
</evidence>
<evidence type="ECO:0000313" key="1">
    <source>
        <dbReference type="EMBL" id="KAJ2988890.1"/>
    </source>
</evidence>
<keyword evidence="2" id="KW-1185">Reference proteome</keyword>
<organism evidence="1 2">
    <name type="scientific">Xylaria curta</name>
    <dbReference type="NCBI Taxonomy" id="42375"/>
    <lineage>
        <taxon>Eukaryota</taxon>
        <taxon>Fungi</taxon>
        <taxon>Dikarya</taxon>
        <taxon>Ascomycota</taxon>
        <taxon>Pezizomycotina</taxon>
        <taxon>Sordariomycetes</taxon>
        <taxon>Xylariomycetidae</taxon>
        <taxon>Xylariales</taxon>
        <taxon>Xylariaceae</taxon>
        <taxon>Xylaria</taxon>
    </lineage>
</organism>
<accession>A0ACC1PAV2</accession>
<protein>
    <submittedName>
        <fullName evidence="1">Uncharacterized protein</fullName>
    </submittedName>
</protein>